<proteinExistence type="predicted"/>
<dbReference type="GO" id="GO:0009507">
    <property type="term" value="C:chloroplast"/>
    <property type="evidence" value="ECO:0007669"/>
    <property type="project" value="UniProtKB-SubCell"/>
</dbReference>
<keyword evidence="4" id="KW-1185">Reference proteome</keyword>
<comment type="subcellular location">
    <subcellularLocation>
        <location evidence="1">Plastid</location>
        <location evidence="1">Chloroplast</location>
    </subcellularLocation>
</comment>
<reference evidence="3" key="3">
    <citation type="submission" date="2015-06" db="UniProtKB">
        <authorList>
            <consortium name="EnsemblProtists"/>
        </authorList>
    </citation>
    <scope>IDENTIFICATION</scope>
</reference>
<dbReference type="PaxDb" id="55529-EKX42584"/>
<dbReference type="InterPro" id="IPR001806">
    <property type="entry name" value="Small_GTPase"/>
</dbReference>
<dbReference type="PANTHER" id="PTHR14659:SF1">
    <property type="entry name" value="ALPHA- AND GAMMA-ADAPTIN-BINDING PROTEIN P34"/>
    <property type="match status" value="1"/>
</dbReference>
<dbReference type="Proteomes" id="UP000011087">
    <property type="component" value="Unassembled WGS sequence"/>
</dbReference>
<dbReference type="EMBL" id="JH993016">
    <property type="protein sequence ID" value="EKX42584.1"/>
    <property type="molecule type" value="Genomic_DNA"/>
</dbReference>
<dbReference type="eggNOG" id="KOG0543">
    <property type="taxonomic scope" value="Eukaryota"/>
</dbReference>
<evidence type="ECO:0000313" key="2">
    <source>
        <dbReference type="EMBL" id="EKX42584.1"/>
    </source>
</evidence>
<dbReference type="SUPFAM" id="SSF48452">
    <property type="entry name" value="TPR-like"/>
    <property type="match status" value="1"/>
</dbReference>
<dbReference type="RefSeq" id="XP_005829564.1">
    <property type="nucleotide sequence ID" value="XM_005829507.1"/>
</dbReference>
<reference evidence="2 4" key="1">
    <citation type="journal article" date="2012" name="Nature">
        <title>Algal genomes reveal evolutionary mosaicism and the fate of nucleomorphs.</title>
        <authorList>
            <consortium name="DOE Joint Genome Institute"/>
            <person name="Curtis B.A."/>
            <person name="Tanifuji G."/>
            <person name="Burki F."/>
            <person name="Gruber A."/>
            <person name="Irimia M."/>
            <person name="Maruyama S."/>
            <person name="Arias M.C."/>
            <person name="Ball S.G."/>
            <person name="Gile G.H."/>
            <person name="Hirakawa Y."/>
            <person name="Hopkins J.F."/>
            <person name="Kuo A."/>
            <person name="Rensing S.A."/>
            <person name="Schmutz J."/>
            <person name="Symeonidi A."/>
            <person name="Elias M."/>
            <person name="Eveleigh R.J."/>
            <person name="Herman E.K."/>
            <person name="Klute M.J."/>
            <person name="Nakayama T."/>
            <person name="Obornik M."/>
            <person name="Reyes-Prieto A."/>
            <person name="Armbrust E.V."/>
            <person name="Aves S.J."/>
            <person name="Beiko R.G."/>
            <person name="Coutinho P."/>
            <person name="Dacks J.B."/>
            <person name="Durnford D.G."/>
            <person name="Fast N.M."/>
            <person name="Green B.R."/>
            <person name="Grisdale C.J."/>
            <person name="Hempel F."/>
            <person name="Henrissat B."/>
            <person name="Hoppner M.P."/>
            <person name="Ishida K."/>
            <person name="Kim E."/>
            <person name="Koreny L."/>
            <person name="Kroth P.G."/>
            <person name="Liu Y."/>
            <person name="Malik S.B."/>
            <person name="Maier U.G."/>
            <person name="McRose D."/>
            <person name="Mock T."/>
            <person name="Neilson J.A."/>
            <person name="Onodera N.T."/>
            <person name="Poole A.M."/>
            <person name="Pritham E.J."/>
            <person name="Richards T.A."/>
            <person name="Rocap G."/>
            <person name="Roy S.W."/>
            <person name="Sarai C."/>
            <person name="Schaack S."/>
            <person name="Shirato S."/>
            <person name="Slamovits C.H."/>
            <person name="Spencer D.F."/>
            <person name="Suzuki S."/>
            <person name="Worden A.Z."/>
            <person name="Zauner S."/>
            <person name="Barry K."/>
            <person name="Bell C."/>
            <person name="Bharti A.K."/>
            <person name="Crow J.A."/>
            <person name="Grimwood J."/>
            <person name="Kramer R."/>
            <person name="Lindquist E."/>
            <person name="Lucas S."/>
            <person name="Salamov A."/>
            <person name="McFadden G.I."/>
            <person name="Lane C.E."/>
            <person name="Keeling P.J."/>
            <person name="Gray M.W."/>
            <person name="Grigoriev I.V."/>
            <person name="Archibald J.M."/>
        </authorList>
    </citation>
    <scope>NUCLEOTIDE SEQUENCE</scope>
    <source>
        <strain evidence="2 4">CCMP2712</strain>
    </source>
</reference>
<dbReference type="EnsemblProtists" id="EKX42584">
    <property type="protein sequence ID" value="EKX42584"/>
    <property type="gene ID" value="GUITHDRAFT_175544"/>
</dbReference>
<dbReference type="InterPro" id="IPR011990">
    <property type="entry name" value="TPR-like_helical_dom_sf"/>
</dbReference>
<dbReference type="OrthoDB" id="433738at2759"/>
<protein>
    <submittedName>
        <fullName evidence="2 3">Uncharacterized protein</fullName>
    </submittedName>
</protein>
<reference evidence="4" key="2">
    <citation type="submission" date="2012-11" db="EMBL/GenBank/DDBJ databases">
        <authorList>
            <person name="Kuo A."/>
            <person name="Curtis B.A."/>
            <person name="Tanifuji G."/>
            <person name="Burki F."/>
            <person name="Gruber A."/>
            <person name="Irimia M."/>
            <person name="Maruyama S."/>
            <person name="Arias M.C."/>
            <person name="Ball S.G."/>
            <person name="Gile G.H."/>
            <person name="Hirakawa Y."/>
            <person name="Hopkins J.F."/>
            <person name="Rensing S.A."/>
            <person name="Schmutz J."/>
            <person name="Symeonidi A."/>
            <person name="Elias M."/>
            <person name="Eveleigh R.J."/>
            <person name="Herman E.K."/>
            <person name="Klute M.J."/>
            <person name="Nakayama T."/>
            <person name="Obornik M."/>
            <person name="Reyes-Prieto A."/>
            <person name="Armbrust E.V."/>
            <person name="Aves S.J."/>
            <person name="Beiko R.G."/>
            <person name="Coutinho P."/>
            <person name="Dacks J.B."/>
            <person name="Durnford D.G."/>
            <person name="Fast N.M."/>
            <person name="Green B.R."/>
            <person name="Grisdale C."/>
            <person name="Hempe F."/>
            <person name="Henrissat B."/>
            <person name="Hoppner M.P."/>
            <person name="Ishida K.-I."/>
            <person name="Kim E."/>
            <person name="Koreny L."/>
            <person name="Kroth P.G."/>
            <person name="Liu Y."/>
            <person name="Malik S.-B."/>
            <person name="Maier U.G."/>
            <person name="McRose D."/>
            <person name="Mock T."/>
            <person name="Neilson J.A."/>
            <person name="Onodera N.T."/>
            <person name="Poole A.M."/>
            <person name="Pritham E.J."/>
            <person name="Richards T.A."/>
            <person name="Rocap G."/>
            <person name="Roy S.W."/>
            <person name="Sarai C."/>
            <person name="Schaack S."/>
            <person name="Shirato S."/>
            <person name="Slamovits C.H."/>
            <person name="Spencer D.F."/>
            <person name="Suzuki S."/>
            <person name="Worden A.Z."/>
            <person name="Zauner S."/>
            <person name="Barry K."/>
            <person name="Bell C."/>
            <person name="Bharti A.K."/>
            <person name="Crow J.A."/>
            <person name="Grimwood J."/>
            <person name="Kramer R."/>
            <person name="Lindquist E."/>
            <person name="Lucas S."/>
            <person name="Salamov A."/>
            <person name="McFadden G.I."/>
            <person name="Lane C.E."/>
            <person name="Keeling P.J."/>
            <person name="Gray M.W."/>
            <person name="Grigoriev I.V."/>
            <person name="Archibald J.M."/>
        </authorList>
    </citation>
    <scope>NUCLEOTIDE SEQUENCE</scope>
    <source>
        <strain evidence="4">CCMP2712</strain>
    </source>
</reference>
<dbReference type="STRING" id="905079.L1J370"/>
<dbReference type="SUPFAM" id="SSF52540">
    <property type="entry name" value="P-loop containing nucleoside triphosphate hydrolases"/>
    <property type="match status" value="1"/>
</dbReference>
<dbReference type="GO" id="GO:0005525">
    <property type="term" value="F:GTP binding"/>
    <property type="evidence" value="ECO:0007669"/>
    <property type="project" value="InterPro"/>
</dbReference>
<dbReference type="GO" id="GO:0003924">
    <property type="term" value="F:GTPase activity"/>
    <property type="evidence" value="ECO:0007669"/>
    <property type="project" value="InterPro"/>
</dbReference>
<dbReference type="AlphaFoldDB" id="L1J370"/>
<sequence>MRRAQKCDEYVDMQLVIAGEQGAGKRTLLGRLAGEHRPPFPSISVSRAARDSTVLHVENKYFNAEVKVKVVHSVDEVREERGEKEIEGLILVYDSSQEEGFQSFQQWLSLLDQLDLDLLICVANKTDLLKGDPSELLQDAENWCILHQIEFVHCSALQDRFTYDRDSEGLDRVVEAVGNHTWSNLVRKEDKKQAGPRLEINYDRWNKLQVDEEEERSRGEPEVQHSIAASAASLRDSDVVIEADKPLQEVVDAMQPTEAQKELLVEIFEMIRRPDMKTENFFLDSSILDQISVGANAAVHINRAHALPIVAQFLSTTHIVINENLHLLQLSVRNFLWGLMVEHQGDIGQALPIAIVWSLLESCVAEGTSRFYIRIMESKENVAQWLENCVVPAALRSMQKGCQRTDYFHELLSGAEEQKEEGNELFKSKKYEDALLKYSITISMMKQFWNGEKGKFWLDKARQLTLVSHLNSAACALKLSKEQMQTAIDHCNSALSLDGRNAKALYRRAQAFLNSEAEGDAKDKRSERSGGDKTLPSRDALLCWAIRDLEMAEEIQPGDKNVLQTLKDAKAEARAIAQRELASKEQKHKEHEDVDAKDDDLSQLFGMLRMARDEVSNLSDADRREKAAAYMEKAAALMNLDGEEDGEEDDA</sequence>
<dbReference type="Gene3D" id="3.40.50.300">
    <property type="entry name" value="P-loop containing nucleotide triphosphate hydrolases"/>
    <property type="match status" value="1"/>
</dbReference>
<evidence type="ECO:0000256" key="1">
    <source>
        <dbReference type="ARBA" id="ARBA00004229"/>
    </source>
</evidence>
<dbReference type="eggNOG" id="KOG4273">
    <property type="taxonomic scope" value="Eukaryota"/>
</dbReference>
<dbReference type="PANTHER" id="PTHR14659">
    <property type="entry name" value="ALPHA- AND GAMMA-ADAPTIN-BINDING PROTEIN P34"/>
    <property type="match status" value="1"/>
</dbReference>
<dbReference type="Gene3D" id="1.25.40.10">
    <property type="entry name" value="Tetratricopeptide repeat domain"/>
    <property type="match status" value="1"/>
</dbReference>
<evidence type="ECO:0000313" key="4">
    <source>
        <dbReference type="Proteomes" id="UP000011087"/>
    </source>
</evidence>
<accession>L1J370</accession>
<name>L1J370_GUITC</name>
<dbReference type="CDD" id="cd00882">
    <property type="entry name" value="Ras_like_GTPase"/>
    <property type="match status" value="1"/>
</dbReference>
<dbReference type="KEGG" id="gtt:GUITHDRAFT_175544"/>
<gene>
    <name evidence="2" type="ORF">GUITHDRAFT_175544</name>
</gene>
<organism evidence="2">
    <name type="scientific">Guillardia theta (strain CCMP2712)</name>
    <name type="common">Cryptophyte</name>
    <dbReference type="NCBI Taxonomy" id="905079"/>
    <lineage>
        <taxon>Eukaryota</taxon>
        <taxon>Cryptophyceae</taxon>
        <taxon>Pyrenomonadales</taxon>
        <taxon>Geminigeraceae</taxon>
        <taxon>Guillardia</taxon>
    </lineage>
</organism>
<dbReference type="HOGENOM" id="CLU_421202_0_0_1"/>
<dbReference type="GeneID" id="17299101"/>
<evidence type="ECO:0000313" key="3">
    <source>
        <dbReference type="EnsemblProtists" id="EKX42584"/>
    </source>
</evidence>
<dbReference type="InterPro" id="IPR019341">
    <property type="entry name" value="Alpha/Gamma-adaptin-bd_p34"/>
</dbReference>
<dbReference type="InterPro" id="IPR027417">
    <property type="entry name" value="P-loop_NTPase"/>
</dbReference>
<dbReference type="Pfam" id="PF00071">
    <property type="entry name" value="Ras"/>
    <property type="match status" value="1"/>
</dbReference>